<keyword evidence="1" id="KW-0732">Signal</keyword>
<reference evidence="2" key="1">
    <citation type="submission" date="2023-07" db="EMBL/GenBank/DDBJ databases">
        <authorList>
            <consortium name="CYATHOMIX"/>
        </authorList>
    </citation>
    <scope>NUCLEOTIDE SEQUENCE</scope>
    <source>
        <strain evidence="2">N/A</strain>
    </source>
</reference>
<sequence>MRIAVIICTSLCFCETEARVVNNTEFVELLVPVYCNATLLPSVDVDVQRVQAGCDITLRFPGRSKSKMWLRAVVEGQGSEQTVSQEAFQDCGYEVKKLRQIYHKMCYGFASIYFTRKLRRFATIKSPGVLELRNLTMEDSGIYQARSGRSYNEFTLQIEKPHFKLKVMNVNVTGN</sequence>
<accession>A0AA36M3V7</accession>
<name>A0AA36M3V7_CYLNA</name>
<evidence type="ECO:0000313" key="3">
    <source>
        <dbReference type="Proteomes" id="UP001176961"/>
    </source>
</evidence>
<protein>
    <submittedName>
        <fullName evidence="2">Uncharacterized protein</fullName>
    </submittedName>
</protein>
<feature type="chain" id="PRO_5041293784" evidence="1">
    <location>
        <begin position="19"/>
        <end position="175"/>
    </location>
</feature>
<dbReference type="EMBL" id="CATQJL010000223">
    <property type="protein sequence ID" value="CAJ0597829.1"/>
    <property type="molecule type" value="Genomic_DNA"/>
</dbReference>
<dbReference type="AlphaFoldDB" id="A0AA36M3V7"/>
<organism evidence="2 3">
    <name type="scientific">Cylicocyclus nassatus</name>
    <name type="common">Nematode worm</name>
    <dbReference type="NCBI Taxonomy" id="53992"/>
    <lineage>
        <taxon>Eukaryota</taxon>
        <taxon>Metazoa</taxon>
        <taxon>Ecdysozoa</taxon>
        <taxon>Nematoda</taxon>
        <taxon>Chromadorea</taxon>
        <taxon>Rhabditida</taxon>
        <taxon>Rhabditina</taxon>
        <taxon>Rhabditomorpha</taxon>
        <taxon>Strongyloidea</taxon>
        <taxon>Strongylidae</taxon>
        <taxon>Cylicocyclus</taxon>
    </lineage>
</organism>
<comment type="caution">
    <text evidence="2">The sequence shown here is derived from an EMBL/GenBank/DDBJ whole genome shotgun (WGS) entry which is preliminary data.</text>
</comment>
<proteinExistence type="predicted"/>
<feature type="signal peptide" evidence="1">
    <location>
        <begin position="1"/>
        <end position="18"/>
    </location>
</feature>
<keyword evidence="3" id="KW-1185">Reference proteome</keyword>
<evidence type="ECO:0000313" key="2">
    <source>
        <dbReference type="EMBL" id="CAJ0597829.1"/>
    </source>
</evidence>
<dbReference type="Proteomes" id="UP001176961">
    <property type="component" value="Unassembled WGS sequence"/>
</dbReference>
<evidence type="ECO:0000256" key="1">
    <source>
        <dbReference type="SAM" id="SignalP"/>
    </source>
</evidence>
<gene>
    <name evidence="2" type="ORF">CYNAS_LOCUS9812</name>
</gene>